<dbReference type="CDD" id="cd03784">
    <property type="entry name" value="GT1_Gtf-like"/>
    <property type="match status" value="1"/>
</dbReference>
<evidence type="ECO:0000256" key="2">
    <source>
        <dbReference type="ARBA" id="ARBA00022679"/>
    </source>
</evidence>
<dbReference type="Pfam" id="PF00201">
    <property type="entry name" value="UDPGT"/>
    <property type="match status" value="1"/>
</dbReference>
<proteinExistence type="inferred from homology"/>
<reference evidence="5" key="1">
    <citation type="submission" date="2015-03" db="EMBL/GenBank/DDBJ databases">
        <title>A transcriptome of Araucaria cunninghamii, an australian fine timber species.</title>
        <authorList>
            <person name="Jing Yi C.J.Y."/>
            <person name="Yin San L.Y.S."/>
            <person name="Abdul Karim S.S."/>
            <person name="Wan Azmi N.N."/>
            <person name="Hercus R.R."/>
            <person name="Croft L.L."/>
        </authorList>
    </citation>
    <scope>NUCLEOTIDE SEQUENCE</scope>
    <source>
        <strain evidence="5">MI0301</strain>
        <tissue evidence="5">Leaf</tissue>
    </source>
</reference>
<sequence>MEGFKGHALLFPFPAQGHINPMMQLANILISQRVLVTFVNTDFTHERLNPKSTHAIRFESFPDHLPPDHGRTLQLPELCESLQKYGPNHVENVVTNLMEAADVPPITCIVADGVFSFTQRIADKFGIPRIAFWTTSACGFSAYYYMPLLIDEGYIPLKDNTGSNKDQVITCIPEMPTIRVKDLPSFMTVTDHSDYMFQYLLREVQNARQASLVLLNTYEDLEGPVLQDLNAKFSDKVLSIGPLLRYSTMDKIIGTSGNLWTEEQSCLEWLDKQEEASVIYVCFGSITVLSDEELAEFAWGLEASKRPFLWAIRPDLVVGKSAALPPKFVQRTKERSFFVSWAPQSKVLCHPSVGGFLTHSGWNSTIESIISGVPMMCWPFFAEQPTNRRFVDDVWKVGFEMKENVSREDVETLVGKLMNTEDEYGKEMRRKLQGLKEKAISSVEVGGGSHCNMQKFLQKVLNPLDS</sequence>
<dbReference type="GO" id="GO:0080044">
    <property type="term" value="F:quercetin 7-O-glucosyltransferase activity"/>
    <property type="evidence" value="ECO:0007669"/>
    <property type="project" value="TreeGrafter"/>
</dbReference>
<dbReference type="InterPro" id="IPR002213">
    <property type="entry name" value="UDP_glucos_trans"/>
</dbReference>
<organism evidence="5">
    <name type="scientific">Araucaria cunninghamii</name>
    <name type="common">Hoop pine</name>
    <name type="synonym">Moreton Bay pine</name>
    <dbReference type="NCBI Taxonomy" id="56994"/>
    <lineage>
        <taxon>Eukaryota</taxon>
        <taxon>Viridiplantae</taxon>
        <taxon>Streptophyta</taxon>
        <taxon>Embryophyta</taxon>
        <taxon>Tracheophyta</taxon>
        <taxon>Spermatophyta</taxon>
        <taxon>Pinopsida</taxon>
        <taxon>Pinidae</taxon>
        <taxon>Conifers II</taxon>
        <taxon>Araucariales</taxon>
        <taxon>Araucariaceae</taxon>
        <taxon>Araucaria</taxon>
    </lineage>
</organism>
<evidence type="ECO:0000256" key="4">
    <source>
        <dbReference type="RuleBase" id="RU362057"/>
    </source>
</evidence>
<dbReference type="PANTHER" id="PTHR11926">
    <property type="entry name" value="GLUCOSYL/GLUCURONOSYL TRANSFERASES"/>
    <property type="match status" value="1"/>
</dbReference>
<dbReference type="PROSITE" id="PS00375">
    <property type="entry name" value="UDPGT"/>
    <property type="match status" value="1"/>
</dbReference>
<dbReference type="FunFam" id="3.40.50.2000:FF:000040">
    <property type="entry name" value="UDP-glycosyltransferase 76C1"/>
    <property type="match status" value="1"/>
</dbReference>
<dbReference type="PANTHER" id="PTHR11926:SF774">
    <property type="entry name" value="UDP-GLYCOSYLTRANSFERASE 85A1-RELATED"/>
    <property type="match status" value="1"/>
</dbReference>
<keyword evidence="3" id="KW-0328">Glycosyltransferase</keyword>
<protein>
    <recommendedName>
        <fullName evidence="4">Glycosyltransferase</fullName>
        <ecNumber evidence="4">2.4.1.-</ecNumber>
    </recommendedName>
</protein>
<dbReference type="EC" id="2.4.1.-" evidence="4"/>
<keyword evidence="2 3" id="KW-0808">Transferase</keyword>
<dbReference type="InterPro" id="IPR035595">
    <property type="entry name" value="UDP_glycos_trans_CS"/>
</dbReference>
<evidence type="ECO:0000256" key="3">
    <source>
        <dbReference type="RuleBase" id="RU003718"/>
    </source>
</evidence>
<evidence type="ECO:0000256" key="1">
    <source>
        <dbReference type="ARBA" id="ARBA00009995"/>
    </source>
</evidence>
<dbReference type="EMBL" id="GCKF01047740">
    <property type="protein sequence ID" value="JAG93173.1"/>
    <property type="molecule type" value="Transcribed_RNA"/>
</dbReference>
<evidence type="ECO:0000313" key="5">
    <source>
        <dbReference type="EMBL" id="JAG93173.1"/>
    </source>
</evidence>
<dbReference type="AlphaFoldDB" id="A0A0D6QT64"/>
<name>A0A0D6QT64_ARACU</name>
<accession>A0A0D6QT64</accession>
<dbReference type="SUPFAM" id="SSF53756">
    <property type="entry name" value="UDP-Glycosyltransferase/glycogen phosphorylase"/>
    <property type="match status" value="1"/>
</dbReference>
<dbReference type="Gene3D" id="3.40.50.2000">
    <property type="entry name" value="Glycogen Phosphorylase B"/>
    <property type="match status" value="2"/>
</dbReference>
<comment type="similarity">
    <text evidence="1 3">Belongs to the UDP-glycosyltransferase family.</text>
</comment>
<dbReference type="GO" id="GO:0080043">
    <property type="term" value="F:quercetin 3-O-glucosyltransferase activity"/>
    <property type="evidence" value="ECO:0007669"/>
    <property type="project" value="TreeGrafter"/>
</dbReference>